<keyword evidence="2" id="KW-1185">Reference proteome</keyword>
<evidence type="ECO:0000313" key="2">
    <source>
        <dbReference type="Proteomes" id="UP000694865"/>
    </source>
</evidence>
<evidence type="ECO:0000313" key="3">
    <source>
        <dbReference type="RefSeq" id="XP_006816494.1"/>
    </source>
</evidence>
<keyword evidence="1" id="KW-0175">Coiled coil</keyword>
<dbReference type="GeneID" id="102803259"/>
<dbReference type="Proteomes" id="UP000694865">
    <property type="component" value="Unplaced"/>
</dbReference>
<proteinExistence type="predicted"/>
<accession>A0ABM0M903</accession>
<name>A0ABM0M903_SACKO</name>
<dbReference type="RefSeq" id="XP_006816494.1">
    <property type="nucleotide sequence ID" value="XM_006816431.1"/>
</dbReference>
<sequence length="405" mass="46418">MGNANCKKQKANNVDDNNNCIVERKTSSSDIDWDITMFERAFDELSSRFEEIIEKNHNLRSVMGCSFFSKRKNFDVTEIEEIRQIFIEMLVKIKDIVGENNELYSMVFPNDVHHSSHIGKMECVRQENNRLAITISELESRCNALNEEIAKLDELNADQRDKLTVLNEEIEKLNELNTTQKDKLSDVESELRYMGDKADDLDKDKFELELKLEDATTLLSEKESEVRESGISYKTELSAMKKIVEELENKVELSEKEVVCLREQLNNQGAFSDTNTEQHLLTTQSSLSVFTGQQTTMASTVPGNCHSIQQQLFASQQVSYQFENTVNQMNSVQQSVVVTTSEIRQIAQLVTTQEQLAFHPQYNPDVHSSPMSTTAVNVDPNYHHYFGVENEMSNGYHGDGYYHLF</sequence>
<organism evidence="2 3">
    <name type="scientific">Saccoglossus kowalevskii</name>
    <name type="common">Acorn worm</name>
    <dbReference type="NCBI Taxonomy" id="10224"/>
    <lineage>
        <taxon>Eukaryota</taxon>
        <taxon>Metazoa</taxon>
        <taxon>Hemichordata</taxon>
        <taxon>Enteropneusta</taxon>
        <taxon>Harrimaniidae</taxon>
        <taxon>Saccoglossus</taxon>
    </lineage>
</organism>
<evidence type="ECO:0000256" key="1">
    <source>
        <dbReference type="SAM" id="Coils"/>
    </source>
</evidence>
<feature type="coiled-coil region" evidence="1">
    <location>
        <begin position="121"/>
        <end position="264"/>
    </location>
</feature>
<reference evidence="3" key="1">
    <citation type="submission" date="2025-08" db="UniProtKB">
        <authorList>
            <consortium name="RefSeq"/>
        </authorList>
    </citation>
    <scope>IDENTIFICATION</scope>
    <source>
        <tissue evidence="3">Testes</tissue>
    </source>
</reference>
<gene>
    <name evidence="3" type="primary">LOC102803259</name>
</gene>
<protein>
    <submittedName>
        <fullName evidence="3">Leucine-rich repeat-containing protein DDB_G0290503-like</fullName>
    </submittedName>
</protein>